<evidence type="ECO:0000256" key="1">
    <source>
        <dbReference type="SAM" id="MobiDB-lite"/>
    </source>
</evidence>
<evidence type="ECO:0000313" key="3">
    <source>
        <dbReference type="Proteomes" id="UP000799118"/>
    </source>
</evidence>
<reference evidence="2" key="1">
    <citation type="journal article" date="2019" name="Environ. Microbiol.">
        <title>Fungal ecological strategies reflected in gene transcription - a case study of two litter decomposers.</title>
        <authorList>
            <person name="Barbi F."/>
            <person name="Kohler A."/>
            <person name="Barry K."/>
            <person name="Baskaran P."/>
            <person name="Daum C."/>
            <person name="Fauchery L."/>
            <person name="Ihrmark K."/>
            <person name="Kuo A."/>
            <person name="LaButti K."/>
            <person name="Lipzen A."/>
            <person name="Morin E."/>
            <person name="Grigoriev I.V."/>
            <person name="Henrissat B."/>
            <person name="Lindahl B."/>
            <person name="Martin F."/>
        </authorList>
    </citation>
    <scope>NUCLEOTIDE SEQUENCE</scope>
    <source>
        <strain evidence="2">JB14</strain>
    </source>
</reference>
<dbReference type="EMBL" id="ML769403">
    <property type="protein sequence ID" value="KAE9406269.1"/>
    <property type="molecule type" value="Genomic_DNA"/>
</dbReference>
<keyword evidence="3" id="KW-1185">Reference proteome</keyword>
<evidence type="ECO:0000313" key="2">
    <source>
        <dbReference type="EMBL" id="KAE9406269.1"/>
    </source>
</evidence>
<proteinExistence type="predicted"/>
<feature type="region of interest" description="Disordered" evidence="1">
    <location>
        <begin position="113"/>
        <end position="137"/>
    </location>
</feature>
<gene>
    <name evidence="2" type="ORF">BT96DRAFT_987703</name>
</gene>
<organism evidence="2 3">
    <name type="scientific">Gymnopus androsaceus JB14</name>
    <dbReference type="NCBI Taxonomy" id="1447944"/>
    <lineage>
        <taxon>Eukaryota</taxon>
        <taxon>Fungi</taxon>
        <taxon>Dikarya</taxon>
        <taxon>Basidiomycota</taxon>
        <taxon>Agaricomycotina</taxon>
        <taxon>Agaricomycetes</taxon>
        <taxon>Agaricomycetidae</taxon>
        <taxon>Agaricales</taxon>
        <taxon>Marasmiineae</taxon>
        <taxon>Omphalotaceae</taxon>
        <taxon>Gymnopus</taxon>
    </lineage>
</organism>
<dbReference type="AlphaFoldDB" id="A0A6A4I6C9"/>
<dbReference type="OrthoDB" id="2596754at2759"/>
<feature type="compositionally biased region" description="Low complexity" evidence="1">
    <location>
        <begin position="119"/>
        <end position="137"/>
    </location>
</feature>
<accession>A0A6A4I6C9</accession>
<protein>
    <submittedName>
        <fullName evidence="2">Uncharacterized protein</fullName>
    </submittedName>
</protein>
<sequence length="260" mass="28570">MSSSDLVDELGILLQALQLPIALQSPADLTPSLLSQHSKNAEIQCMKIFLGVIETDILKRDVGLNRIDPRKLANGNWDEVVYVGEMLCWIGRECGLVDETRAARELQAWRLTPSTAPETSTSLRSSSSPTTADTSTSLHDFDHLRSFQAPSTSSLSPLSPIITSPRIPQCIHEIASPFAAGPYWLQEPIKALVPNEDLIALSELFDPDPQARTVALLQQRASLLHELAKYHQLDLNALESVPAEINSMLTIWAFVTLPSP</sequence>
<name>A0A6A4I6C9_9AGAR</name>
<dbReference type="Proteomes" id="UP000799118">
    <property type="component" value="Unassembled WGS sequence"/>
</dbReference>